<feature type="binding site" evidence="8">
    <location>
        <position position="197"/>
    </location>
    <ligand>
        <name>Mg(2+)</name>
        <dbReference type="ChEBI" id="CHEBI:18420"/>
    </ligand>
</feature>
<dbReference type="HOGENOM" id="CLU_011747_2_0_7"/>
<dbReference type="InterPro" id="IPR014100">
    <property type="entry name" value="GTP-bd_Obg/CgtA"/>
</dbReference>
<dbReference type="EC" id="3.6.5.-" evidence="8"/>
<dbReference type="InterPro" id="IPR006073">
    <property type="entry name" value="GTP-bd"/>
</dbReference>
<reference evidence="11 12" key="1">
    <citation type="submission" date="2009-06" db="EMBL/GenBank/DDBJ databases">
        <title>Complete sequence of Desulfovibrio salexigens DSM 2638.</title>
        <authorList>
            <consortium name="US DOE Joint Genome Institute"/>
            <person name="Lucas S."/>
            <person name="Copeland A."/>
            <person name="Lapidus A."/>
            <person name="Glavina del Rio T."/>
            <person name="Tice H."/>
            <person name="Bruce D."/>
            <person name="Goodwin L."/>
            <person name="Pitluck S."/>
            <person name="Munk A.C."/>
            <person name="Brettin T."/>
            <person name="Detter J.C."/>
            <person name="Han C."/>
            <person name="Tapia R."/>
            <person name="Larimer F."/>
            <person name="Land M."/>
            <person name="Hauser L."/>
            <person name="Kyrpides N."/>
            <person name="Anderson I."/>
            <person name="Wall J.D."/>
            <person name="Arkin A.P."/>
            <person name="Dehal P."/>
            <person name="Chivian D."/>
            <person name="Giles B."/>
            <person name="Hazen T.C."/>
        </authorList>
    </citation>
    <scope>NUCLEOTIDE SEQUENCE [LARGE SCALE GENOMIC DNA]</scope>
    <source>
        <strain evidence="12">ATCC 14822 / DSM 2638 / NCIMB 8403 / VKM B-1763</strain>
    </source>
</reference>
<keyword evidence="5 8" id="KW-0378">Hydrolase</keyword>
<evidence type="ECO:0000256" key="8">
    <source>
        <dbReference type="HAMAP-Rule" id="MF_01454"/>
    </source>
</evidence>
<comment type="similarity">
    <text evidence="1 8">Belongs to the TRAFAC class OBG-HflX-like GTPase superfamily. OBG GTPase family.</text>
</comment>
<keyword evidence="2 8" id="KW-0963">Cytoplasm</keyword>
<organism evidence="11 12">
    <name type="scientific">Maridesulfovibrio salexigens (strain ATCC 14822 / DSM 2638 / NCIMB 8403 / VKM B-1763)</name>
    <name type="common">Desulfovibrio salexigens</name>
    <dbReference type="NCBI Taxonomy" id="526222"/>
    <lineage>
        <taxon>Bacteria</taxon>
        <taxon>Pseudomonadati</taxon>
        <taxon>Thermodesulfobacteriota</taxon>
        <taxon>Desulfovibrionia</taxon>
        <taxon>Desulfovibrionales</taxon>
        <taxon>Desulfovibrionaceae</taxon>
        <taxon>Maridesulfovibrio</taxon>
    </lineage>
</organism>
<dbReference type="PRINTS" id="PR00326">
    <property type="entry name" value="GTP1OBG"/>
</dbReference>
<dbReference type="eggNOG" id="COG0536">
    <property type="taxonomic scope" value="Bacteria"/>
</dbReference>
<dbReference type="InterPro" id="IPR036726">
    <property type="entry name" value="GTP1_OBG_dom_sf"/>
</dbReference>
<dbReference type="InterPro" id="IPR006074">
    <property type="entry name" value="GTP1-OBG_CS"/>
</dbReference>
<dbReference type="GO" id="GO:0003924">
    <property type="term" value="F:GTPase activity"/>
    <property type="evidence" value="ECO:0007669"/>
    <property type="project" value="UniProtKB-UniRule"/>
</dbReference>
<dbReference type="PIRSF" id="PIRSF002401">
    <property type="entry name" value="GTP_bd_Obg/CgtA"/>
    <property type="match status" value="1"/>
</dbReference>
<dbReference type="RefSeq" id="WP_015850737.1">
    <property type="nucleotide sequence ID" value="NC_012881.1"/>
</dbReference>
<feature type="binding site" evidence="8">
    <location>
        <begin position="287"/>
        <end position="290"/>
    </location>
    <ligand>
        <name>GTP</name>
        <dbReference type="ChEBI" id="CHEBI:37565"/>
    </ligand>
</feature>
<dbReference type="PROSITE" id="PS00905">
    <property type="entry name" value="GTP1_OBG"/>
    <property type="match status" value="1"/>
</dbReference>
<dbReference type="InterPro" id="IPR045086">
    <property type="entry name" value="OBG_GTPase"/>
</dbReference>
<dbReference type="NCBIfam" id="NF008955">
    <property type="entry name" value="PRK12297.1"/>
    <property type="match status" value="1"/>
</dbReference>
<feature type="binding site" evidence="8">
    <location>
        <begin position="195"/>
        <end position="199"/>
    </location>
    <ligand>
        <name>GTP</name>
        <dbReference type="ChEBI" id="CHEBI:37565"/>
    </ligand>
</feature>
<comment type="subcellular location">
    <subcellularLocation>
        <location evidence="8">Cytoplasm</location>
    </subcellularLocation>
</comment>
<dbReference type="SUPFAM" id="SSF82051">
    <property type="entry name" value="Obg GTP-binding protein N-terminal domain"/>
    <property type="match status" value="1"/>
</dbReference>
<dbReference type="InterPro" id="IPR031167">
    <property type="entry name" value="G_OBG"/>
</dbReference>
<dbReference type="HAMAP" id="MF_01454">
    <property type="entry name" value="GTPase_Obg"/>
    <property type="match status" value="1"/>
</dbReference>
<keyword evidence="7 8" id="KW-0342">GTP-binding</keyword>
<name>C6BZ94_MARSD</name>
<feature type="binding site" evidence="8">
    <location>
        <begin position="315"/>
        <end position="317"/>
    </location>
    <ligand>
        <name>GTP</name>
        <dbReference type="ChEBI" id="CHEBI:37565"/>
    </ligand>
</feature>
<evidence type="ECO:0000256" key="7">
    <source>
        <dbReference type="ARBA" id="ARBA00023134"/>
    </source>
</evidence>
<evidence type="ECO:0000259" key="9">
    <source>
        <dbReference type="PROSITE" id="PS51710"/>
    </source>
</evidence>
<dbReference type="OrthoDB" id="9807318at2"/>
<dbReference type="InterPro" id="IPR006169">
    <property type="entry name" value="GTP1_OBG_dom"/>
</dbReference>
<dbReference type="CDD" id="cd01898">
    <property type="entry name" value="Obg"/>
    <property type="match status" value="1"/>
</dbReference>
<evidence type="ECO:0000259" key="10">
    <source>
        <dbReference type="PROSITE" id="PS51883"/>
    </source>
</evidence>
<dbReference type="InterPro" id="IPR027417">
    <property type="entry name" value="P-loop_NTPase"/>
</dbReference>
<dbReference type="PANTHER" id="PTHR11702:SF31">
    <property type="entry name" value="MITOCHONDRIAL RIBOSOME-ASSOCIATED GTPASE 2"/>
    <property type="match status" value="1"/>
</dbReference>
<dbReference type="AlphaFoldDB" id="C6BZ94"/>
<evidence type="ECO:0000313" key="11">
    <source>
        <dbReference type="EMBL" id="ACS78918.1"/>
    </source>
</evidence>
<dbReference type="NCBIfam" id="NF008956">
    <property type="entry name" value="PRK12299.1"/>
    <property type="match status" value="1"/>
</dbReference>
<dbReference type="GO" id="GO:0042254">
    <property type="term" value="P:ribosome biogenesis"/>
    <property type="evidence" value="ECO:0007669"/>
    <property type="project" value="UniProtKB-UniRule"/>
</dbReference>
<dbReference type="GO" id="GO:0043022">
    <property type="term" value="F:ribosome binding"/>
    <property type="evidence" value="ECO:0007669"/>
    <property type="project" value="UniProtKB-ARBA"/>
</dbReference>
<dbReference type="KEGG" id="dsa:Desal_0852"/>
<keyword evidence="6 8" id="KW-0460">Magnesium</keyword>
<dbReference type="NCBIfam" id="TIGR02729">
    <property type="entry name" value="Obg_CgtA"/>
    <property type="match status" value="1"/>
</dbReference>
<dbReference type="Gene3D" id="3.40.50.300">
    <property type="entry name" value="P-loop containing nucleotide triphosphate hydrolases"/>
    <property type="match status" value="1"/>
</dbReference>
<dbReference type="Proteomes" id="UP000002601">
    <property type="component" value="Chromosome"/>
</dbReference>
<protein>
    <recommendedName>
        <fullName evidence="8">GTPase Obg</fullName>
        <ecNumber evidence="8">3.6.5.-</ecNumber>
    </recommendedName>
    <alternativeName>
        <fullName evidence="8">GTP-binding protein Obg</fullName>
    </alternativeName>
</protein>
<proteinExistence type="inferred from homology"/>
<dbReference type="SUPFAM" id="SSF52540">
    <property type="entry name" value="P-loop containing nucleoside triphosphate hydrolases"/>
    <property type="match status" value="1"/>
</dbReference>
<dbReference type="Gene3D" id="2.70.210.12">
    <property type="entry name" value="GTP1/OBG domain"/>
    <property type="match status" value="1"/>
</dbReference>
<evidence type="ECO:0000313" key="12">
    <source>
        <dbReference type="Proteomes" id="UP000002601"/>
    </source>
</evidence>
<sequence>MKFIDEATITVRSGKGGNGCVAFRRERFIPKGGPSGGDGGKGGDLIFRGSSKLLTLYDFRLKRVYEARNGEQGQGRDKYGKGADDLIIDLPLGTLVYEVNTEDGSEKLIADLTVEGREMVICKGGDGGRGNIHFKSSTNQAPRQAEEGFPGEEKRIRLQLKIIADVGLLGLPNAGKSTFISKISAAKPKIAAYPFTTLVPNLGVVDDDMGNKLVIADIPGLIEGASEGHGLGHRFLKHVERTRFLVHILSAEDLSLEAPFEGFNMLDEELRIFDEEMANKTQLRVINKIDLLSEEDLEAIKGKAEEAGIKIYFISALHSDGVQELLSDMWDRFKAMNQEEENDQDEQQDSDS</sequence>
<evidence type="ECO:0000256" key="2">
    <source>
        <dbReference type="ARBA" id="ARBA00022490"/>
    </source>
</evidence>
<comment type="function">
    <text evidence="8">An essential GTPase which binds GTP, GDP and possibly (p)ppGpp with moderate affinity, with high nucleotide exchange rates and a fairly low GTP hydrolysis rate. Plays a role in control of the cell cycle, stress response, ribosome biogenesis and in those bacteria that undergo differentiation, in morphogenesis control.</text>
</comment>
<dbReference type="GO" id="GO:0005737">
    <property type="term" value="C:cytoplasm"/>
    <property type="evidence" value="ECO:0007669"/>
    <property type="project" value="UniProtKB-SubCell"/>
</dbReference>
<comment type="cofactor">
    <cofactor evidence="8">
        <name>Mg(2+)</name>
        <dbReference type="ChEBI" id="CHEBI:18420"/>
    </cofactor>
</comment>
<dbReference type="PANTHER" id="PTHR11702">
    <property type="entry name" value="DEVELOPMENTALLY REGULATED GTP-BINDING PROTEIN-RELATED"/>
    <property type="match status" value="1"/>
</dbReference>
<dbReference type="FunFam" id="2.70.210.12:FF:000001">
    <property type="entry name" value="GTPase Obg"/>
    <property type="match status" value="1"/>
</dbReference>
<dbReference type="GO" id="GO:0000287">
    <property type="term" value="F:magnesium ion binding"/>
    <property type="evidence" value="ECO:0007669"/>
    <property type="project" value="InterPro"/>
</dbReference>
<evidence type="ECO:0000256" key="3">
    <source>
        <dbReference type="ARBA" id="ARBA00022723"/>
    </source>
</evidence>
<evidence type="ECO:0000256" key="1">
    <source>
        <dbReference type="ARBA" id="ARBA00007699"/>
    </source>
</evidence>
<dbReference type="Pfam" id="PF01926">
    <property type="entry name" value="MMR_HSR1"/>
    <property type="match status" value="1"/>
</dbReference>
<evidence type="ECO:0000256" key="5">
    <source>
        <dbReference type="ARBA" id="ARBA00022801"/>
    </source>
</evidence>
<dbReference type="GO" id="GO:0005525">
    <property type="term" value="F:GTP binding"/>
    <property type="evidence" value="ECO:0007669"/>
    <property type="project" value="UniProtKB-UniRule"/>
</dbReference>
<feature type="binding site" evidence="8">
    <location>
        <begin position="217"/>
        <end position="220"/>
    </location>
    <ligand>
        <name>GTP</name>
        <dbReference type="ChEBI" id="CHEBI:37565"/>
    </ligand>
</feature>
<feature type="binding site" evidence="8">
    <location>
        <begin position="170"/>
        <end position="177"/>
    </location>
    <ligand>
        <name>GTP</name>
        <dbReference type="ChEBI" id="CHEBI:37565"/>
    </ligand>
</feature>
<evidence type="ECO:0000256" key="6">
    <source>
        <dbReference type="ARBA" id="ARBA00022842"/>
    </source>
</evidence>
<keyword evidence="4 8" id="KW-0547">Nucleotide-binding</keyword>
<comment type="subunit">
    <text evidence="8">Monomer.</text>
</comment>
<accession>C6BZ94</accession>
<feature type="domain" description="Obg" evidence="10">
    <location>
        <begin position="1"/>
        <end position="163"/>
    </location>
</feature>
<feature type="domain" description="OBG-type G" evidence="9">
    <location>
        <begin position="164"/>
        <end position="334"/>
    </location>
</feature>
<evidence type="ECO:0000256" key="4">
    <source>
        <dbReference type="ARBA" id="ARBA00022741"/>
    </source>
</evidence>
<keyword evidence="12" id="KW-1185">Reference proteome</keyword>
<feature type="binding site" evidence="8">
    <location>
        <position position="177"/>
    </location>
    <ligand>
        <name>Mg(2+)</name>
        <dbReference type="ChEBI" id="CHEBI:18420"/>
    </ligand>
</feature>
<dbReference type="Pfam" id="PF01018">
    <property type="entry name" value="GTP1_OBG"/>
    <property type="match status" value="1"/>
</dbReference>
<keyword evidence="3 8" id="KW-0479">Metal-binding</keyword>
<gene>
    <name evidence="8" type="primary">obg</name>
    <name evidence="11" type="ordered locus">Desal_0852</name>
</gene>
<dbReference type="STRING" id="526222.Desal_0852"/>
<dbReference type="PROSITE" id="PS51883">
    <property type="entry name" value="OBG"/>
    <property type="match status" value="1"/>
</dbReference>
<dbReference type="PROSITE" id="PS51710">
    <property type="entry name" value="G_OBG"/>
    <property type="match status" value="1"/>
</dbReference>
<dbReference type="EMBL" id="CP001649">
    <property type="protein sequence ID" value="ACS78918.1"/>
    <property type="molecule type" value="Genomic_DNA"/>
</dbReference>